<name>A0A4U1IEK0_9BACT</name>
<accession>A0A4U1IEK0</accession>
<dbReference type="OrthoDB" id="7605462at2"/>
<gene>
    <name evidence="2" type="ORF">E8A74_50295</name>
</gene>
<sequence length="516" mass="57488">MPDRTGVIGRQIQRAFIDGIRTVVIIDDQMSTFEEALQPSANDVEPVSLSEDAPIAQAEDVIIDAESDLNGDIPSAMFRARPSLRVSKPRAATTLVKERSEDRAAAALVKDFRSRGWLCDVVNANFGGDAVDRAKKSDLVVLDYILQDDGSGAIKILDALAHSDRMHIVVLYTREKESTVWLNIATALAKTPIVPDMPPGEEDRFKDWALEQQPPTEQDVVRCLSGRTRIPPIPARSGKAKEAPDVMPDRWIAINIHRAARDTRERLSHFRASLQLRDVENMDASSGEVKWLRCDNVFVVVQHKARLNPGDQDFDDGASLGPLGGDVLVTKIIDALGQWQPSVLRLMLRFARHKIAEQGFASDSNVLRGKSGEAGLLVYARTGSFEERIERRRRIYARLFESVMHTLLEEDDVFHVEEDDALFTDAFSAAGVTLGLSEEHKPDVYFHLNEFLALEEKLPPYLRTGTLFRIPGTDNENTLGICVTPECDLVPRNPPAATDNKPKPMRAVLWRLGGWC</sequence>
<dbReference type="Proteomes" id="UP000309215">
    <property type="component" value="Unassembled WGS sequence"/>
</dbReference>
<dbReference type="RefSeq" id="WP_136936352.1">
    <property type="nucleotide sequence ID" value="NZ_SSMQ01000135.1"/>
</dbReference>
<organism evidence="2 3">
    <name type="scientific">Polyangium fumosum</name>
    <dbReference type="NCBI Taxonomy" id="889272"/>
    <lineage>
        <taxon>Bacteria</taxon>
        <taxon>Pseudomonadati</taxon>
        <taxon>Myxococcota</taxon>
        <taxon>Polyangia</taxon>
        <taxon>Polyangiales</taxon>
        <taxon>Polyangiaceae</taxon>
        <taxon>Polyangium</taxon>
    </lineage>
</organism>
<dbReference type="InterPro" id="IPR043834">
    <property type="entry name" value="REC"/>
</dbReference>
<evidence type="ECO:0000313" key="2">
    <source>
        <dbReference type="EMBL" id="TKC92126.1"/>
    </source>
</evidence>
<keyword evidence="3" id="KW-1185">Reference proteome</keyword>
<dbReference type="AlphaFoldDB" id="A0A4U1IEK0"/>
<dbReference type="EMBL" id="SSMQ01000135">
    <property type="protein sequence ID" value="TKC92126.1"/>
    <property type="molecule type" value="Genomic_DNA"/>
</dbReference>
<evidence type="ECO:0000259" key="1">
    <source>
        <dbReference type="Pfam" id="PF19192"/>
    </source>
</evidence>
<reference evidence="2 3" key="1">
    <citation type="submission" date="2019-04" db="EMBL/GenBank/DDBJ databases">
        <authorList>
            <person name="Li Y."/>
            <person name="Wang J."/>
        </authorList>
    </citation>
    <scope>NUCLEOTIDE SEQUENCE [LARGE SCALE GENOMIC DNA]</scope>
    <source>
        <strain evidence="2 3">DSM 14668</strain>
    </source>
</reference>
<evidence type="ECO:0000313" key="3">
    <source>
        <dbReference type="Proteomes" id="UP000309215"/>
    </source>
</evidence>
<comment type="caution">
    <text evidence="2">The sequence shown here is derived from an EMBL/GenBank/DDBJ whole genome shotgun (WGS) entry which is preliminary data.</text>
</comment>
<protein>
    <recommendedName>
        <fullName evidence="1">Response receiver domain-containing protein</fullName>
    </recommendedName>
</protein>
<dbReference type="Pfam" id="PF19192">
    <property type="entry name" value="Response_reg_2"/>
    <property type="match status" value="1"/>
</dbReference>
<feature type="domain" description="Response receiver" evidence="1">
    <location>
        <begin position="20"/>
        <end position="190"/>
    </location>
</feature>
<proteinExistence type="predicted"/>